<protein>
    <submittedName>
        <fullName evidence="1">Methionyl-tRNA formyltransferase</fullName>
    </submittedName>
</protein>
<name>A0A5A7PVM3_STRAF</name>
<gene>
    <name evidence="1" type="ORF">STAS_12504</name>
</gene>
<accession>A0A5A7PVM3</accession>
<dbReference type="AlphaFoldDB" id="A0A5A7PVM3"/>
<dbReference type="GO" id="GO:0016740">
    <property type="term" value="F:transferase activity"/>
    <property type="evidence" value="ECO:0007669"/>
    <property type="project" value="UniProtKB-KW"/>
</dbReference>
<dbReference type="Proteomes" id="UP000325081">
    <property type="component" value="Unassembled WGS sequence"/>
</dbReference>
<keyword evidence="1" id="KW-0808">Transferase</keyword>
<proteinExistence type="predicted"/>
<evidence type="ECO:0000313" key="2">
    <source>
        <dbReference type="Proteomes" id="UP000325081"/>
    </source>
</evidence>
<comment type="caution">
    <text evidence="1">The sequence shown here is derived from an EMBL/GenBank/DDBJ whole genome shotgun (WGS) entry which is preliminary data.</text>
</comment>
<reference evidence="2" key="1">
    <citation type="journal article" date="2019" name="Curr. Biol.">
        <title>Genome Sequence of Striga asiatica Provides Insight into the Evolution of Plant Parasitism.</title>
        <authorList>
            <person name="Yoshida S."/>
            <person name="Kim S."/>
            <person name="Wafula E.K."/>
            <person name="Tanskanen J."/>
            <person name="Kim Y.M."/>
            <person name="Honaas L."/>
            <person name="Yang Z."/>
            <person name="Spallek T."/>
            <person name="Conn C.E."/>
            <person name="Ichihashi Y."/>
            <person name="Cheong K."/>
            <person name="Cui S."/>
            <person name="Der J.P."/>
            <person name="Gundlach H."/>
            <person name="Jiao Y."/>
            <person name="Hori C."/>
            <person name="Ishida J.K."/>
            <person name="Kasahara H."/>
            <person name="Kiba T."/>
            <person name="Kim M.S."/>
            <person name="Koo N."/>
            <person name="Laohavisit A."/>
            <person name="Lee Y.H."/>
            <person name="Lumba S."/>
            <person name="McCourt P."/>
            <person name="Mortimer J.C."/>
            <person name="Mutuku J.M."/>
            <person name="Nomura T."/>
            <person name="Sasaki-Sekimoto Y."/>
            <person name="Seto Y."/>
            <person name="Wang Y."/>
            <person name="Wakatake T."/>
            <person name="Sakakibara H."/>
            <person name="Demura T."/>
            <person name="Yamaguchi S."/>
            <person name="Yoneyama K."/>
            <person name="Manabe R.I."/>
            <person name="Nelson D.C."/>
            <person name="Schulman A.H."/>
            <person name="Timko M.P."/>
            <person name="dePamphilis C.W."/>
            <person name="Choi D."/>
            <person name="Shirasu K."/>
        </authorList>
    </citation>
    <scope>NUCLEOTIDE SEQUENCE [LARGE SCALE GENOMIC DNA]</scope>
    <source>
        <strain evidence="2">cv. UVA1</strain>
    </source>
</reference>
<organism evidence="1 2">
    <name type="scientific">Striga asiatica</name>
    <name type="common">Asiatic witchweed</name>
    <name type="synonym">Buchnera asiatica</name>
    <dbReference type="NCBI Taxonomy" id="4170"/>
    <lineage>
        <taxon>Eukaryota</taxon>
        <taxon>Viridiplantae</taxon>
        <taxon>Streptophyta</taxon>
        <taxon>Embryophyta</taxon>
        <taxon>Tracheophyta</taxon>
        <taxon>Spermatophyta</taxon>
        <taxon>Magnoliopsida</taxon>
        <taxon>eudicotyledons</taxon>
        <taxon>Gunneridae</taxon>
        <taxon>Pentapetalae</taxon>
        <taxon>asterids</taxon>
        <taxon>lamiids</taxon>
        <taxon>Lamiales</taxon>
        <taxon>Orobanchaceae</taxon>
        <taxon>Buchnereae</taxon>
        <taxon>Striga</taxon>
    </lineage>
</organism>
<keyword evidence="2" id="KW-1185">Reference proteome</keyword>
<sequence>MAGREVREYLTDPKDKKLGKGKDRVDDEEITFQRMLPRELGFSHWVLDMCRCKRCISGTRHSVSSQLHGNFPILDIGCRILLFLELGFLDENSLIVISRCNIQAMLGPSNTINGAEMTIAGGERVSVEVREALGDVGRGQSQQQILDRTASCSGVEMKGIEFKSFLSSLRLLLPPPTTSAAHASRPAILEAPT</sequence>
<dbReference type="EMBL" id="BKCP01005072">
    <property type="protein sequence ID" value="GER36177.1"/>
    <property type="molecule type" value="Genomic_DNA"/>
</dbReference>
<evidence type="ECO:0000313" key="1">
    <source>
        <dbReference type="EMBL" id="GER36177.1"/>
    </source>
</evidence>